<protein>
    <submittedName>
        <fullName evidence="1">Uncharacterized protein</fullName>
    </submittedName>
</protein>
<reference evidence="1" key="2">
    <citation type="submission" date="2022-01" db="EMBL/GenBank/DDBJ databases">
        <authorList>
            <person name="Yamashiro T."/>
            <person name="Shiraishi A."/>
            <person name="Satake H."/>
            <person name="Nakayama K."/>
        </authorList>
    </citation>
    <scope>NUCLEOTIDE SEQUENCE</scope>
</reference>
<comment type="caution">
    <text evidence="1">The sequence shown here is derived from an EMBL/GenBank/DDBJ whole genome shotgun (WGS) entry which is preliminary data.</text>
</comment>
<gene>
    <name evidence="1" type="ORF">Tco_0938191</name>
</gene>
<keyword evidence="2" id="KW-1185">Reference proteome</keyword>
<organism evidence="1 2">
    <name type="scientific">Tanacetum coccineum</name>
    <dbReference type="NCBI Taxonomy" id="301880"/>
    <lineage>
        <taxon>Eukaryota</taxon>
        <taxon>Viridiplantae</taxon>
        <taxon>Streptophyta</taxon>
        <taxon>Embryophyta</taxon>
        <taxon>Tracheophyta</taxon>
        <taxon>Spermatophyta</taxon>
        <taxon>Magnoliopsida</taxon>
        <taxon>eudicotyledons</taxon>
        <taxon>Gunneridae</taxon>
        <taxon>Pentapetalae</taxon>
        <taxon>asterids</taxon>
        <taxon>campanulids</taxon>
        <taxon>Asterales</taxon>
        <taxon>Asteraceae</taxon>
        <taxon>Asteroideae</taxon>
        <taxon>Anthemideae</taxon>
        <taxon>Anthemidinae</taxon>
        <taxon>Tanacetum</taxon>
    </lineage>
</organism>
<evidence type="ECO:0000313" key="2">
    <source>
        <dbReference type="Proteomes" id="UP001151760"/>
    </source>
</evidence>
<sequence length="192" mass="22229">MMDPTMEGYMTKTRTDYGSGVACPKIDEQVNFEIKGQFLKELRDNTFSGSEHKDPNEHIKNVLEIADLFHILKFNNLGREIKKVNEKVYATQVGCEICKGPYYTKDCLDKEDGKTLEESYYTQFGVRFPQGQFKAAALGYYQRNNGNPLYQERRQSLEYFMSKFMTESARIHEENSNLIKEIRTATDSAIIN</sequence>
<dbReference type="EMBL" id="BQNB010015295">
    <property type="protein sequence ID" value="GJT38326.1"/>
    <property type="molecule type" value="Genomic_DNA"/>
</dbReference>
<reference evidence="1" key="1">
    <citation type="journal article" date="2022" name="Int. J. Mol. Sci.">
        <title>Draft Genome of Tanacetum Coccineum: Genomic Comparison of Closely Related Tanacetum-Family Plants.</title>
        <authorList>
            <person name="Yamashiro T."/>
            <person name="Shiraishi A."/>
            <person name="Nakayama K."/>
            <person name="Satake H."/>
        </authorList>
    </citation>
    <scope>NUCLEOTIDE SEQUENCE</scope>
</reference>
<accession>A0ABQ5DJ55</accession>
<dbReference type="Proteomes" id="UP001151760">
    <property type="component" value="Unassembled WGS sequence"/>
</dbReference>
<proteinExistence type="predicted"/>
<evidence type="ECO:0000313" key="1">
    <source>
        <dbReference type="EMBL" id="GJT38326.1"/>
    </source>
</evidence>
<name>A0ABQ5DJ55_9ASTR</name>